<name>A0A810QDZ0_9FIRM</name>
<dbReference type="Pfam" id="PF11188">
    <property type="entry name" value="DUF2975"/>
    <property type="match status" value="1"/>
</dbReference>
<dbReference type="InterPro" id="IPR021354">
    <property type="entry name" value="DUF2975"/>
</dbReference>
<accession>A0A810QDZ0</accession>
<dbReference type="KEGG" id="pfaa:MM59RIKEN_12300"/>
<evidence type="ECO:0000313" key="2">
    <source>
        <dbReference type="EMBL" id="BCK83911.1"/>
    </source>
</evidence>
<feature type="transmembrane region" description="Helical" evidence="1">
    <location>
        <begin position="87"/>
        <end position="107"/>
    </location>
</feature>
<proteinExistence type="predicted"/>
<keyword evidence="1" id="KW-0812">Transmembrane</keyword>
<keyword evidence="1" id="KW-0472">Membrane</keyword>
<dbReference type="EMBL" id="AP023420">
    <property type="protein sequence ID" value="BCK83911.1"/>
    <property type="molecule type" value="Genomic_DNA"/>
</dbReference>
<gene>
    <name evidence="2" type="ORF">MM59RIKEN_12300</name>
</gene>
<protein>
    <recommendedName>
        <fullName evidence="4">DUF2975 domain-containing protein</fullName>
    </recommendedName>
</protein>
<feature type="transmembrane region" description="Helical" evidence="1">
    <location>
        <begin position="12"/>
        <end position="35"/>
    </location>
</feature>
<feature type="transmembrane region" description="Helical" evidence="1">
    <location>
        <begin position="165"/>
        <end position="184"/>
    </location>
</feature>
<dbReference type="RefSeq" id="WP_213542920.1">
    <property type="nucleotide sequence ID" value="NZ_AP023420.1"/>
</dbReference>
<reference evidence="2" key="1">
    <citation type="submission" date="2020-09" db="EMBL/GenBank/DDBJ databases">
        <title>New species isolated from human feces.</title>
        <authorList>
            <person name="Kitahara M."/>
            <person name="Shigeno Y."/>
            <person name="Shime M."/>
            <person name="Matsumoto Y."/>
            <person name="Nakamura S."/>
            <person name="Motooka D."/>
            <person name="Fukuoka S."/>
            <person name="Nishikawa H."/>
            <person name="Benno Y."/>
        </authorList>
    </citation>
    <scope>NUCLEOTIDE SEQUENCE</scope>
    <source>
        <strain evidence="2">MM59</strain>
    </source>
</reference>
<feature type="transmembrane region" description="Helical" evidence="1">
    <location>
        <begin position="128"/>
        <end position="153"/>
    </location>
</feature>
<sequence>MKAMSIQKIARVLHALVLIALICNLVILYLVPVAVVSMEASGSHGLLAGVAEYLGDIFHPGEDDIIAAGAAASFLAWFWFWQDTASLSLTLFLVVSGICTAVILWQGRRVLQTILRGEPFSMENAHSLRRAAICSFTIALAALARVAFNLWFFRSLAPLFTYNALFVPIFAMAGLLCLVMSALFRQAAEMKAENDLTI</sequence>
<keyword evidence="1" id="KW-1133">Transmembrane helix</keyword>
<dbReference type="Proteomes" id="UP000679848">
    <property type="component" value="Chromosome"/>
</dbReference>
<evidence type="ECO:0000256" key="1">
    <source>
        <dbReference type="SAM" id="Phobius"/>
    </source>
</evidence>
<evidence type="ECO:0000313" key="3">
    <source>
        <dbReference type="Proteomes" id="UP000679848"/>
    </source>
</evidence>
<dbReference type="AlphaFoldDB" id="A0A810QDZ0"/>
<organism evidence="2 3">
    <name type="scientific">Pusillibacter faecalis</name>
    <dbReference type="NCBI Taxonomy" id="2714358"/>
    <lineage>
        <taxon>Bacteria</taxon>
        <taxon>Bacillati</taxon>
        <taxon>Bacillota</taxon>
        <taxon>Clostridia</taxon>
        <taxon>Eubacteriales</taxon>
        <taxon>Oscillospiraceae</taxon>
        <taxon>Pusillibacter</taxon>
    </lineage>
</organism>
<evidence type="ECO:0008006" key="4">
    <source>
        <dbReference type="Google" id="ProtNLM"/>
    </source>
</evidence>
<keyword evidence="3" id="KW-1185">Reference proteome</keyword>